<evidence type="ECO:0000256" key="11">
    <source>
        <dbReference type="ARBA" id="ARBA00064966"/>
    </source>
</evidence>
<dbReference type="GO" id="GO:0097320">
    <property type="term" value="P:plasma membrane tubulation"/>
    <property type="evidence" value="ECO:0007669"/>
    <property type="project" value="TreeGrafter"/>
</dbReference>
<dbReference type="InterPro" id="IPR001060">
    <property type="entry name" value="FCH_dom"/>
</dbReference>
<keyword evidence="5" id="KW-1003">Cell membrane</keyword>
<name>E4WYA6_OIKDI</name>
<dbReference type="FunFam" id="1.20.1270.60:FF:000009">
    <property type="entry name" value="Protein kinase C and casein kinase substrate in neurons 2"/>
    <property type="match status" value="1"/>
</dbReference>
<dbReference type="FunFam" id="2.30.30.40:FF:000014">
    <property type="entry name" value="Kinase C and casein kinase substrate in neurons protein"/>
    <property type="match status" value="1"/>
</dbReference>
<proteinExistence type="predicted"/>
<evidence type="ECO:0000313" key="18">
    <source>
        <dbReference type="Proteomes" id="UP000001307"/>
    </source>
</evidence>
<comment type="subunit">
    <text evidence="11">Homodimer. May form heterooligomers with other PACSINs. Interacts (via SH3 domain) with DNM1, SYNJ1 and WASL. Interacts with TRPV4.</text>
</comment>
<dbReference type="GO" id="GO:0007010">
    <property type="term" value="P:cytoskeleton organization"/>
    <property type="evidence" value="ECO:0007669"/>
    <property type="project" value="TreeGrafter"/>
</dbReference>
<evidence type="ECO:0000259" key="16">
    <source>
        <dbReference type="PROSITE" id="PS51741"/>
    </source>
</evidence>
<dbReference type="Pfam" id="PF14604">
    <property type="entry name" value="SH3_9"/>
    <property type="match status" value="1"/>
</dbReference>
<feature type="domain" description="F-BAR" evidence="16">
    <location>
        <begin position="127"/>
        <end position="394"/>
    </location>
</feature>
<dbReference type="InterPro" id="IPR036028">
    <property type="entry name" value="SH3-like_dom_sf"/>
</dbReference>
<dbReference type="PANTHER" id="PTHR23065:SF11">
    <property type="entry name" value="SYNDAPIN, ISOFORM C"/>
    <property type="match status" value="1"/>
</dbReference>
<evidence type="ECO:0000313" key="17">
    <source>
        <dbReference type="EMBL" id="CBY22350.1"/>
    </source>
</evidence>
<dbReference type="EMBL" id="FN653018">
    <property type="protein sequence ID" value="CBY22350.1"/>
    <property type="molecule type" value="Genomic_DNA"/>
</dbReference>
<keyword evidence="9" id="KW-0472">Membrane</keyword>
<evidence type="ECO:0000256" key="10">
    <source>
        <dbReference type="ARBA" id="ARBA00055545"/>
    </source>
</evidence>
<dbReference type="Gene3D" id="1.20.1270.60">
    <property type="entry name" value="Arfaptin homology (AH) domain/BAR domain"/>
    <property type="match status" value="1"/>
</dbReference>
<evidence type="ECO:0000256" key="3">
    <source>
        <dbReference type="ARBA" id="ARBA00004496"/>
    </source>
</evidence>
<dbReference type="PRINTS" id="PR00452">
    <property type="entry name" value="SH3DOMAIN"/>
</dbReference>
<keyword evidence="7" id="KW-0597">Phosphoprotein</keyword>
<feature type="region of interest" description="Disordered" evidence="14">
    <location>
        <begin position="412"/>
        <end position="434"/>
    </location>
</feature>
<dbReference type="InterPro" id="IPR031160">
    <property type="entry name" value="F_BAR_dom"/>
</dbReference>
<dbReference type="Pfam" id="PF00611">
    <property type="entry name" value="FCH"/>
    <property type="match status" value="1"/>
</dbReference>
<comment type="function">
    <text evidence="10">Plays a role in endocytosis and regulates internalization of plasma membrane proteins. Overexpression impairs internalization of SLC2A1/GLUT1 and TRPV4 and increases the levels of SLC2A1/GLUT1 and TRPV4 at the cell membrane. Inhibits the TRPV4 calcium channel activity.</text>
</comment>
<evidence type="ECO:0000256" key="7">
    <source>
        <dbReference type="ARBA" id="ARBA00022553"/>
    </source>
</evidence>
<evidence type="ECO:0000256" key="2">
    <source>
        <dbReference type="ARBA" id="ARBA00004236"/>
    </source>
</evidence>
<evidence type="ECO:0000256" key="14">
    <source>
        <dbReference type="SAM" id="MobiDB-lite"/>
    </source>
</evidence>
<dbReference type="SMART" id="SM00055">
    <property type="entry name" value="FCH"/>
    <property type="match status" value="1"/>
</dbReference>
<dbReference type="FunCoup" id="E4WYA6">
    <property type="interactions" value="24"/>
</dbReference>
<dbReference type="GO" id="GO:0005543">
    <property type="term" value="F:phospholipid binding"/>
    <property type="evidence" value="ECO:0007669"/>
    <property type="project" value="TreeGrafter"/>
</dbReference>
<dbReference type="PROSITE" id="PS50002">
    <property type="entry name" value="SH3"/>
    <property type="match status" value="1"/>
</dbReference>
<dbReference type="InParanoid" id="E4WYA6"/>
<evidence type="ECO:0000256" key="8">
    <source>
        <dbReference type="ARBA" id="ARBA00023054"/>
    </source>
</evidence>
<dbReference type="AlphaFoldDB" id="E4WYA6"/>
<dbReference type="GO" id="GO:0030100">
    <property type="term" value="P:regulation of endocytosis"/>
    <property type="evidence" value="ECO:0007669"/>
    <property type="project" value="TreeGrafter"/>
</dbReference>
<feature type="compositionally biased region" description="Polar residues" evidence="14">
    <location>
        <begin position="450"/>
        <end position="460"/>
    </location>
</feature>
<dbReference type="PROSITE" id="PS51741">
    <property type="entry name" value="F_BAR"/>
    <property type="match status" value="1"/>
</dbReference>
<accession>E4WYA6</accession>
<evidence type="ECO:0000259" key="15">
    <source>
        <dbReference type="PROSITE" id="PS50002"/>
    </source>
</evidence>
<feature type="domain" description="SH3" evidence="15">
    <location>
        <begin position="471"/>
        <end position="530"/>
    </location>
</feature>
<keyword evidence="18" id="KW-1185">Reference proteome</keyword>
<dbReference type="SMART" id="SM00326">
    <property type="entry name" value="SH3"/>
    <property type="match status" value="1"/>
</dbReference>
<evidence type="ECO:0000256" key="9">
    <source>
        <dbReference type="ARBA" id="ARBA00023136"/>
    </source>
</evidence>
<protein>
    <recommendedName>
        <fullName evidence="19">SH3 domain-containing protein</fullName>
    </recommendedName>
</protein>
<keyword evidence="8 13" id="KW-0175">Coiled coil</keyword>
<dbReference type="GO" id="GO:0005768">
    <property type="term" value="C:endosome"/>
    <property type="evidence" value="ECO:0007669"/>
    <property type="project" value="TreeGrafter"/>
</dbReference>
<evidence type="ECO:0000256" key="1">
    <source>
        <dbReference type="ARBA" id="ARBA00004184"/>
    </source>
</evidence>
<evidence type="ECO:0000256" key="6">
    <source>
        <dbReference type="ARBA" id="ARBA00022490"/>
    </source>
</evidence>
<organism evidence="17">
    <name type="scientific">Oikopleura dioica</name>
    <name type="common">Tunicate</name>
    <dbReference type="NCBI Taxonomy" id="34765"/>
    <lineage>
        <taxon>Eukaryota</taxon>
        <taxon>Metazoa</taxon>
        <taxon>Chordata</taxon>
        <taxon>Tunicata</taxon>
        <taxon>Appendicularia</taxon>
        <taxon>Copelata</taxon>
        <taxon>Oikopleuridae</taxon>
        <taxon>Oikopleura</taxon>
    </lineage>
</organism>
<dbReference type="OrthoDB" id="10255128at2759"/>
<reference evidence="17" key="1">
    <citation type="journal article" date="2010" name="Science">
        <title>Plasticity of animal genome architecture unmasked by rapid evolution of a pelagic tunicate.</title>
        <authorList>
            <person name="Denoeud F."/>
            <person name="Henriet S."/>
            <person name="Mungpakdee S."/>
            <person name="Aury J.M."/>
            <person name="Da Silva C."/>
            <person name="Brinkmann H."/>
            <person name="Mikhaleva J."/>
            <person name="Olsen L.C."/>
            <person name="Jubin C."/>
            <person name="Canestro C."/>
            <person name="Bouquet J.M."/>
            <person name="Danks G."/>
            <person name="Poulain J."/>
            <person name="Campsteijn C."/>
            <person name="Adamski M."/>
            <person name="Cross I."/>
            <person name="Yadetie F."/>
            <person name="Muffato M."/>
            <person name="Louis A."/>
            <person name="Butcher S."/>
            <person name="Tsagkogeorga G."/>
            <person name="Konrad A."/>
            <person name="Singh S."/>
            <person name="Jensen M.F."/>
            <person name="Cong E.H."/>
            <person name="Eikeseth-Otteraa H."/>
            <person name="Noel B."/>
            <person name="Anthouard V."/>
            <person name="Porcel B.M."/>
            <person name="Kachouri-Lafond R."/>
            <person name="Nishino A."/>
            <person name="Ugolini M."/>
            <person name="Chourrout P."/>
            <person name="Nishida H."/>
            <person name="Aasland R."/>
            <person name="Huzurbazar S."/>
            <person name="Westhof E."/>
            <person name="Delsuc F."/>
            <person name="Lehrach H."/>
            <person name="Reinhardt R."/>
            <person name="Weissenbach J."/>
            <person name="Roy S.W."/>
            <person name="Artiguenave F."/>
            <person name="Postlethwait J.H."/>
            <person name="Manak J.R."/>
            <person name="Thompson E.M."/>
            <person name="Jaillon O."/>
            <person name="Du Pasquier L."/>
            <person name="Boudinot P."/>
            <person name="Liberles D.A."/>
            <person name="Volff J.N."/>
            <person name="Philippe H."/>
            <person name="Lenhard B."/>
            <person name="Roest Crollius H."/>
            <person name="Wincker P."/>
            <person name="Chourrout D."/>
        </authorList>
    </citation>
    <scope>NUCLEOTIDE SEQUENCE [LARGE SCALE GENOMIC DNA]</scope>
</reference>
<dbReference type="Proteomes" id="UP000001307">
    <property type="component" value="Unassembled WGS sequence"/>
</dbReference>
<evidence type="ECO:0000256" key="12">
    <source>
        <dbReference type="PROSITE-ProRule" id="PRU00192"/>
    </source>
</evidence>
<sequence length="530" mass="61820">MYFEDKRKIFPLALIFGIFLHLVVSLEKGEIPLNHEIDLTNQLLDREKSFFARPRSEISFGRENARMSDALPKVGRKITKGGRDFGKFMAQCTRGVIENTKDAWELHSLRSKMSDGDVGNSRDSLNDSSPDSFWEIGMYKRTVKRIEDGDRICDQMMKFIHERADIEEMYCRKLREWQLRWAKSLEKSPEYNTALLSWKSMLNEAEQVGTVHMDIKDACHAEIENIKSFKKDNYHKQVLGGYKESKELDKEFEKAQKPWAKYYKKVKEAKKAYYHMCKEERLAQAQENAAKAQDAPDKIKKIQDSIEKKGIDKEMLKGKYEKTIEDIDSYNNIYEEEMKQVFEKSQSIERVRQEFVQQVWKNFHKHVDLSSSSKIKAIYQTMKEDIDAADPESDLRYWHDWHGPGMEMSWPGFEEYGSGKKKDKTTRRSADSDKNKDEVFRLNKVVTSSEAKNQIQSSATMPEWSDDDEEDVGVPVRALYDYTAHETDEISFQAGDTLWKLTNEDEQGWCQGRLTDGSKGLYPANYVEVI</sequence>
<dbReference type="SUPFAM" id="SSF103657">
    <property type="entry name" value="BAR/IMD domain-like"/>
    <property type="match status" value="1"/>
</dbReference>
<evidence type="ECO:0000256" key="13">
    <source>
        <dbReference type="PROSITE-ProRule" id="PRU01077"/>
    </source>
</evidence>
<evidence type="ECO:0000256" key="4">
    <source>
        <dbReference type="ARBA" id="ARBA00022443"/>
    </source>
</evidence>
<gene>
    <name evidence="17" type="ORF">GSOID_T00011909001</name>
</gene>
<feature type="region of interest" description="Disordered" evidence="14">
    <location>
        <begin position="450"/>
        <end position="470"/>
    </location>
</feature>
<evidence type="ECO:0000256" key="5">
    <source>
        <dbReference type="ARBA" id="ARBA00022475"/>
    </source>
</evidence>
<keyword evidence="4 12" id="KW-0728">SH3 domain</keyword>
<keyword evidence="6" id="KW-0963">Cytoplasm</keyword>
<dbReference type="GO" id="GO:0005886">
    <property type="term" value="C:plasma membrane"/>
    <property type="evidence" value="ECO:0007669"/>
    <property type="project" value="UniProtKB-SubCell"/>
</dbReference>
<dbReference type="CDD" id="cd11843">
    <property type="entry name" value="SH3_PACSIN"/>
    <property type="match status" value="1"/>
</dbReference>
<dbReference type="InterPro" id="IPR027267">
    <property type="entry name" value="AH/BAR_dom_sf"/>
</dbReference>
<dbReference type="Gene3D" id="2.30.30.40">
    <property type="entry name" value="SH3 Domains"/>
    <property type="match status" value="1"/>
</dbReference>
<dbReference type="PANTHER" id="PTHR23065">
    <property type="entry name" value="PROLINE-SERINE-THREONINE PHOSPHATASE INTERACTING PROTEIN 1"/>
    <property type="match status" value="1"/>
</dbReference>
<comment type="subcellular location">
    <subcellularLocation>
        <location evidence="2">Cell membrane</location>
    </subcellularLocation>
    <subcellularLocation>
        <location evidence="3">Cytoplasm</location>
    </subcellularLocation>
    <subcellularLocation>
        <location evidence="1">Endomembrane system</location>
        <topology evidence="1">Peripheral membrane protein</topology>
    </subcellularLocation>
</comment>
<evidence type="ECO:0008006" key="19">
    <source>
        <dbReference type="Google" id="ProtNLM"/>
    </source>
</evidence>
<dbReference type="SUPFAM" id="SSF50044">
    <property type="entry name" value="SH3-domain"/>
    <property type="match status" value="1"/>
</dbReference>
<dbReference type="InterPro" id="IPR001452">
    <property type="entry name" value="SH3_domain"/>
</dbReference>